<dbReference type="AlphaFoldDB" id="A0A2P2DWW0"/>
<dbReference type="Pfam" id="PF02493">
    <property type="entry name" value="MORN"/>
    <property type="match status" value="5"/>
</dbReference>
<sequence length="190" mass="20949">MSILVRRELLFISILAFVLSFNNCSSSEEKTNSNEPSQDTKTESAKERKVEIVEGADPSKTNAKKGCVEGDCVNGLGKYIYDNGDIYTGSFKNDLREGKGQFEYVDGEKFVGNYLADQKDGAGEYFFKNGDKYVGEFKSGQINGKGIYTFQDGKSLNGEFKNDGMEGKGTLIESGSPKECQVSQRKLLCD</sequence>
<dbReference type="GO" id="GO:0005829">
    <property type="term" value="C:cytosol"/>
    <property type="evidence" value="ECO:0007669"/>
    <property type="project" value="TreeGrafter"/>
</dbReference>
<feature type="compositionally biased region" description="Basic and acidic residues" evidence="2">
    <location>
        <begin position="27"/>
        <end position="52"/>
    </location>
</feature>
<dbReference type="SMART" id="SM00698">
    <property type="entry name" value="MORN"/>
    <property type="match status" value="3"/>
</dbReference>
<evidence type="ECO:0000313" key="4">
    <source>
        <dbReference type="Proteomes" id="UP000245133"/>
    </source>
</evidence>
<evidence type="ECO:0000313" key="3">
    <source>
        <dbReference type="EMBL" id="GBF49125.1"/>
    </source>
</evidence>
<dbReference type="SUPFAM" id="SSF82185">
    <property type="entry name" value="Histone H3 K4-specific methyltransferase SET7/9 N-terminal domain"/>
    <property type="match status" value="1"/>
</dbReference>
<evidence type="ECO:0000256" key="1">
    <source>
        <dbReference type="ARBA" id="ARBA00022737"/>
    </source>
</evidence>
<accession>A0A2P2DWW0</accession>
<dbReference type="InterPro" id="IPR003409">
    <property type="entry name" value="MORN"/>
</dbReference>
<reference evidence="3 4" key="1">
    <citation type="submission" date="2018-02" db="EMBL/GenBank/DDBJ databases">
        <title>Novel Leptospira species isolated from soil and water in Japan.</title>
        <authorList>
            <person name="Nakao R."/>
            <person name="Masuzawa T."/>
        </authorList>
    </citation>
    <scope>NUCLEOTIDE SEQUENCE [LARGE SCALE GENOMIC DNA]</scope>
    <source>
        <strain evidence="3 4">YH101</strain>
    </source>
</reference>
<keyword evidence="1" id="KW-0677">Repeat</keyword>
<keyword evidence="4" id="KW-1185">Reference proteome</keyword>
<feature type="region of interest" description="Disordered" evidence="2">
    <location>
        <begin position="27"/>
        <end position="62"/>
    </location>
</feature>
<dbReference type="Gene3D" id="2.20.110.10">
    <property type="entry name" value="Histone H3 K4-specific methyltransferase SET7/9 N-terminal domain"/>
    <property type="match status" value="2"/>
</dbReference>
<dbReference type="OrthoDB" id="7159040at2"/>
<dbReference type="Proteomes" id="UP000245133">
    <property type="component" value="Unassembled WGS sequence"/>
</dbReference>
<dbReference type="RefSeq" id="WP_108973624.1">
    <property type="nucleotide sequence ID" value="NZ_BFBB01000002.1"/>
</dbReference>
<name>A0A2P2DWW0_9LEPT</name>
<dbReference type="EMBL" id="BFBB01000002">
    <property type="protein sequence ID" value="GBF49125.1"/>
    <property type="molecule type" value="Genomic_DNA"/>
</dbReference>
<evidence type="ECO:0000256" key="2">
    <source>
        <dbReference type="SAM" id="MobiDB-lite"/>
    </source>
</evidence>
<protein>
    <submittedName>
        <fullName evidence="3">MORN repeat protein</fullName>
    </submittedName>
</protein>
<dbReference type="PANTHER" id="PTHR43215:SF14">
    <property type="entry name" value="RADIAL SPOKE HEAD 1 HOMOLOG"/>
    <property type="match status" value="1"/>
</dbReference>
<comment type="caution">
    <text evidence="3">The sequence shown here is derived from an EMBL/GenBank/DDBJ whole genome shotgun (WGS) entry which is preliminary data.</text>
</comment>
<organism evidence="3 4">
    <name type="scientific">Leptospira ryugenii</name>
    <dbReference type="NCBI Taxonomy" id="1917863"/>
    <lineage>
        <taxon>Bacteria</taxon>
        <taxon>Pseudomonadati</taxon>
        <taxon>Spirochaetota</taxon>
        <taxon>Spirochaetia</taxon>
        <taxon>Leptospirales</taxon>
        <taxon>Leptospiraceae</taxon>
        <taxon>Leptospira</taxon>
    </lineage>
</organism>
<dbReference type="PANTHER" id="PTHR43215">
    <property type="entry name" value="RADIAL SPOKE HEAD 1 HOMOLOG"/>
    <property type="match status" value="1"/>
</dbReference>
<gene>
    <name evidence="3" type="ORF">LPTSP4_06350</name>
</gene>
<proteinExistence type="predicted"/>